<evidence type="ECO:0000313" key="2">
    <source>
        <dbReference type="EMBL" id="MBC2177854.1"/>
    </source>
</evidence>
<evidence type="ECO:0000313" key="3">
    <source>
        <dbReference type="Proteomes" id="UP000541735"/>
    </source>
</evidence>
<dbReference type="EMBL" id="JAARYD010000007">
    <property type="protein sequence ID" value="MBC2177725.1"/>
    <property type="molecule type" value="Genomic_DNA"/>
</dbReference>
<dbReference type="Proteomes" id="UP000541735">
    <property type="component" value="Unassembled WGS sequence"/>
</dbReference>
<dbReference type="RefSeq" id="WP_185549286.1">
    <property type="nucleotide sequence ID" value="NZ_JAARYD010000007.1"/>
</dbReference>
<accession>A0A7X0Z8C6</accession>
<evidence type="ECO:0000313" key="1">
    <source>
        <dbReference type="EMBL" id="MBC2177725.1"/>
    </source>
</evidence>
<proteinExistence type="predicted"/>
<comment type="caution">
    <text evidence="2">The sequence shown here is derived from an EMBL/GenBank/DDBJ whole genome shotgun (WGS) entry which is preliminary data.</text>
</comment>
<protein>
    <submittedName>
        <fullName evidence="2">Uncharacterized protein</fullName>
    </submittedName>
</protein>
<dbReference type="AlphaFoldDB" id="A0A7X0Z8C6"/>
<organism evidence="2 3">
    <name type="scientific">Listeria booriae</name>
    <dbReference type="NCBI Taxonomy" id="1552123"/>
    <lineage>
        <taxon>Bacteria</taxon>
        <taxon>Bacillati</taxon>
        <taxon>Bacillota</taxon>
        <taxon>Bacilli</taxon>
        <taxon>Bacillales</taxon>
        <taxon>Listeriaceae</taxon>
        <taxon>Listeria</taxon>
    </lineage>
</organism>
<dbReference type="EMBL" id="JAARYD010000007">
    <property type="protein sequence ID" value="MBC2177854.1"/>
    <property type="molecule type" value="Genomic_DNA"/>
</dbReference>
<gene>
    <name evidence="1" type="ORF">HCB27_13905</name>
    <name evidence="2" type="ORF">HCB27_14590</name>
</gene>
<sequence length="166" mass="19275">MTQWHKLKKEPKQKFVVYTHIGLTDEKIYLQDINLFSKIIYETTSNMAEAAKLDSDMACGLALLLSDVPGYGEWYIGCDDNAIQSTRKIYKNVHEKGNEESWITDEEFRNYFFGYSEKMSLAEIVEAVNERGKKFSSYHYEIQVEDVYWEDLLSTAERVRGLNGGN</sequence>
<name>A0A7X0Z8C6_9LIST</name>
<reference evidence="2 3" key="1">
    <citation type="submission" date="2020-03" db="EMBL/GenBank/DDBJ databases">
        <title>Soil Listeria distribution.</title>
        <authorList>
            <person name="Liao J."/>
            <person name="Wiedmann M."/>
        </authorList>
    </citation>
    <scope>NUCLEOTIDE SEQUENCE [LARGE SCALE GENOMIC DNA]</scope>
    <source>
        <strain evidence="2 3">FSL L7-0259</strain>
    </source>
</reference>